<feature type="repeat" description="ANK" evidence="3">
    <location>
        <begin position="113"/>
        <end position="145"/>
    </location>
</feature>
<protein>
    <submittedName>
        <fullName evidence="4">Uncharacterized protein</fullName>
    </submittedName>
</protein>
<dbReference type="InterPro" id="IPR002110">
    <property type="entry name" value="Ankyrin_rpt"/>
</dbReference>
<evidence type="ECO:0000256" key="3">
    <source>
        <dbReference type="PROSITE-ProRule" id="PRU00023"/>
    </source>
</evidence>
<dbReference type="Pfam" id="PF12796">
    <property type="entry name" value="Ank_2"/>
    <property type="match status" value="2"/>
</dbReference>
<keyword evidence="1" id="KW-0677">Repeat</keyword>
<feature type="repeat" description="ANK" evidence="3">
    <location>
        <begin position="87"/>
        <end position="114"/>
    </location>
</feature>
<dbReference type="SUPFAM" id="SSF48403">
    <property type="entry name" value="Ankyrin repeat"/>
    <property type="match status" value="1"/>
</dbReference>
<sequence>MSNIMAYQPHPRFMKLYQAIDSQDIDLLKTLLSNKVYLIHLDWDENREDYETLLELAVKIENLALVQILLEKGHNLPYWSKCLAISIELAAELNNLEIVQTLLEAGADANVGGTASPIIPAAGTRNIQLVQLLISSGAEVNSVGEEGVTPLMTASGSGSIEIVKLLVEHGARIDATRVDGWYTALHLARDYGHEDVCQYLENNLNKM</sequence>
<dbReference type="AlphaFoldDB" id="A0A1E5QPS5"/>
<evidence type="ECO:0000313" key="4">
    <source>
        <dbReference type="EMBL" id="OEJ76672.1"/>
    </source>
</evidence>
<feature type="repeat" description="ANK" evidence="3">
    <location>
        <begin position="146"/>
        <end position="178"/>
    </location>
</feature>
<reference evidence="4" key="1">
    <citation type="submission" date="2016-09" db="EMBL/GenBank/DDBJ databases">
        <title>Draft genome of thermotolerant cyanobacterium Desertifilum sp. strain IPPAS B-1220.</title>
        <authorList>
            <person name="Sinetova M.A."/>
            <person name="Bolakhan K."/>
            <person name="Zayadan B.K."/>
            <person name="Mironov K.S."/>
            <person name="Ustinova V."/>
            <person name="Kupriyanova E.V."/>
            <person name="Sidorov R.A."/>
            <person name="Skrypnik A.N."/>
            <person name="Gogoleva N.E."/>
            <person name="Gogolev Y.V."/>
            <person name="Los D.A."/>
        </authorList>
    </citation>
    <scope>NUCLEOTIDE SEQUENCE [LARGE SCALE GENOMIC DNA]</scope>
    <source>
        <strain evidence="4">IPPAS B-1220</strain>
    </source>
</reference>
<dbReference type="PROSITE" id="PS50088">
    <property type="entry name" value="ANK_REPEAT"/>
    <property type="match status" value="3"/>
</dbReference>
<organism evidence="4">
    <name type="scientific">Desertifilum tharense IPPAS B-1220</name>
    <dbReference type="NCBI Taxonomy" id="1781255"/>
    <lineage>
        <taxon>Bacteria</taxon>
        <taxon>Bacillati</taxon>
        <taxon>Cyanobacteriota</taxon>
        <taxon>Cyanophyceae</taxon>
        <taxon>Desertifilales</taxon>
        <taxon>Desertifilaceae</taxon>
        <taxon>Desertifilum</taxon>
    </lineage>
</organism>
<dbReference type="PANTHER" id="PTHR24198">
    <property type="entry name" value="ANKYRIN REPEAT AND PROTEIN KINASE DOMAIN-CONTAINING PROTEIN"/>
    <property type="match status" value="1"/>
</dbReference>
<evidence type="ECO:0000256" key="1">
    <source>
        <dbReference type="ARBA" id="ARBA00022737"/>
    </source>
</evidence>
<dbReference type="SMART" id="SM00248">
    <property type="entry name" value="ANK"/>
    <property type="match status" value="5"/>
</dbReference>
<evidence type="ECO:0000256" key="2">
    <source>
        <dbReference type="ARBA" id="ARBA00023043"/>
    </source>
</evidence>
<dbReference type="InterPro" id="IPR036770">
    <property type="entry name" value="Ankyrin_rpt-contain_sf"/>
</dbReference>
<gene>
    <name evidence="4" type="ORF">BH720_03725</name>
</gene>
<dbReference type="PROSITE" id="PS50297">
    <property type="entry name" value="ANK_REP_REGION"/>
    <property type="match status" value="1"/>
</dbReference>
<dbReference type="STRING" id="1781255.BH720_03725"/>
<comment type="caution">
    <text evidence="4">The sequence shown here is derived from an EMBL/GenBank/DDBJ whole genome shotgun (WGS) entry which is preliminary data.</text>
</comment>
<keyword evidence="2 3" id="KW-0040">ANK repeat</keyword>
<accession>A0A1E5QPS5</accession>
<proteinExistence type="predicted"/>
<dbReference type="PANTHER" id="PTHR24198:SF165">
    <property type="entry name" value="ANKYRIN REPEAT-CONTAINING PROTEIN-RELATED"/>
    <property type="match status" value="1"/>
</dbReference>
<dbReference type="EMBL" id="MJGC01000035">
    <property type="protein sequence ID" value="OEJ76672.1"/>
    <property type="molecule type" value="Genomic_DNA"/>
</dbReference>
<dbReference type="Gene3D" id="1.25.40.20">
    <property type="entry name" value="Ankyrin repeat-containing domain"/>
    <property type="match status" value="2"/>
</dbReference>
<name>A0A1E5QPS5_9CYAN</name>